<dbReference type="Pfam" id="PF12736">
    <property type="entry name" value="CABIT"/>
    <property type="match status" value="1"/>
</dbReference>
<keyword evidence="5" id="KW-1185">Reference proteome</keyword>
<evidence type="ECO:0000313" key="5">
    <source>
        <dbReference type="Proteomes" id="UP001153620"/>
    </source>
</evidence>
<dbReference type="Proteomes" id="UP001153620">
    <property type="component" value="Chromosome 1"/>
</dbReference>
<evidence type="ECO:0000313" key="4">
    <source>
        <dbReference type="EMBL" id="CAG9799993.1"/>
    </source>
</evidence>
<evidence type="ECO:0000259" key="3">
    <source>
        <dbReference type="Pfam" id="PF12736"/>
    </source>
</evidence>
<feature type="domain" description="CABIT" evidence="3">
    <location>
        <begin position="29"/>
        <end position="273"/>
    </location>
</feature>
<feature type="compositionally biased region" description="Polar residues" evidence="2">
    <location>
        <begin position="391"/>
        <end position="400"/>
    </location>
</feature>
<feature type="region of interest" description="Disordered" evidence="2">
    <location>
        <begin position="541"/>
        <end position="569"/>
    </location>
</feature>
<protein>
    <recommendedName>
        <fullName evidence="3">CABIT domain-containing protein</fullName>
    </recommendedName>
</protein>
<feature type="compositionally biased region" description="Polar residues" evidence="2">
    <location>
        <begin position="543"/>
        <end position="565"/>
    </location>
</feature>
<evidence type="ECO:0000256" key="2">
    <source>
        <dbReference type="SAM" id="MobiDB-lite"/>
    </source>
</evidence>
<gene>
    <name evidence="4" type="ORF">CHIRRI_LOCUS2947</name>
</gene>
<dbReference type="OrthoDB" id="6077228at2759"/>
<sequence length="601" mass="67916">MASDSQIVLAASRFEETAMHLRDFSKVEMPMVAKITKGQHSGVLGVPSLSSPNLCNTALFLNAGKNFQIVAQPIKMKEGKKSSSVGSKIILIPDSYNGFFELLSEEGRSTKPFESVLELSRRRNIHEKVIVRETFVIRLNNTNKTLNAGEILTPISDDGKFLQCRTSKNQLISLPLDCKAKFSPLAKEKEDSISGVHTVKNLLKKRMPLIVRLIHGMPPKGLKSSFVPEFRLLGFIEVENNIFALPLQKDIELISIPLNTKLKMQCVKNIAQLENFTEFKRLVERSMRHLQDVKSRLQVIDLKLYDKDGNNKKESVLITESLLANGYVLKKSTNLEVIAETKSIQPSHVTAYEYDEIDQIYDYVRGLTSLPKNLNNFESLSEASPKLPHSPQKSNNELRQSSSSSKVASSHKRENHHIFNSDSWIKHDLFEKPIPPSLKTIPSKKQLTQKRPTLIFSRSSNSHGAKISSPQKESNDLSPQSPLFHIRYKGIGSLSNLQTTSDVVVNSPSQQRAPSSKPQHVIHNTYSFKNFNSHDKNYELKKSSSTGTTNLKKYDTLDSSTSSNSKVHERSRSVNLGIFDVMWHKKSHKNKNKYYDRTLYL</sequence>
<feature type="region of interest" description="Disordered" evidence="2">
    <location>
        <begin position="380"/>
        <end position="414"/>
    </location>
</feature>
<evidence type="ECO:0000256" key="1">
    <source>
        <dbReference type="ARBA" id="ARBA00022553"/>
    </source>
</evidence>
<name>A0A9N9WPI9_9DIPT</name>
<organism evidence="4 5">
    <name type="scientific">Chironomus riparius</name>
    <dbReference type="NCBI Taxonomy" id="315576"/>
    <lineage>
        <taxon>Eukaryota</taxon>
        <taxon>Metazoa</taxon>
        <taxon>Ecdysozoa</taxon>
        <taxon>Arthropoda</taxon>
        <taxon>Hexapoda</taxon>
        <taxon>Insecta</taxon>
        <taxon>Pterygota</taxon>
        <taxon>Neoptera</taxon>
        <taxon>Endopterygota</taxon>
        <taxon>Diptera</taxon>
        <taxon>Nematocera</taxon>
        <taxon>Chironomoidea</taxon>
        <taxon>Chironomidae</taxon>
        <taxon>Chironominae</taxon>
        <taxon>Chironomus</taxon>
    </lineage>
</organism>
<dbReference type="PANTHER" id="PTHR14454:SF11">
    <property type="entry name" value="SERRANO, ISOFORM F"/>
    <property type="match status" value="1"/>
</dbReference>
<dbReference type="AlphaFoldDB" id="A0A9N9WPI9"/>
<dbReference type="EMBL" id="OU895877">
    <property type="protein sequence ID" value="CAG9799993.1"/>
    <property type="molecule type" value="Genomic_DNA"/>
</dbReference>
<reference evidence="4" key="2">
    <citation type="submission" date="2022-10" db="EMBL/GenBank/DDBJ databases">
        <authorList>
            <consortium name="ENA_rothamsted_submissions"/>
            <consortium name="culmorum"/>
            <person name="King R."/>
        </authorList>
    </citation>
    <scope>NUCLEOTIDE SEQUENCE</scope>
</reference>
<feature type="region of interest" description="Disordered" evidence="2">
    <location>
        <begin position="435"/>
        <end position="481"/>
    </location>
</feature>
<dbReference type="PANTHER" id="PTHR14454">
    <property type="entry name" value="GRB2-ASSOCIATED AND REGULATOR OF MAPK PROTEIN FAMILY MEMBER"/>
    <property type="match status" value="1"/>
</dbReference>
<keyword evidence="1" id="KW-0597">Phosphoprotein</keyword>
<dbReference type="InterPro" id="IPR052281">
    <property type="entry name" value="GAREM"/>
</dbReference>
<accession>A0A9N9WPI9</accession>
<dbReference type="InterPro" id="IPR025946">
    <property type="entry name" value="CABIT_dom"/>
</dbReference>
<feature type="compositionally biased region" description="Polar residues" evidence="2">
    <location>
        <begin position="443"/>
        <end position="481"/>
    </location>
</feature>
<reference evidence="4" key="1">
    <citation type="submission" date="2022-01" db="EMBL/GenBank/DDBJ databases">
        <authorList>
            <person name="King R."/>
        </authorList>
    </citation>
    <scope>NUCLEOTIDE SEQUENCE</scope>
</reference>
<proteinExistence type="predicted"/>